<dbReference type="Pfam" id="PF02365">
    <property type="entry name" value="NAM"/>
    <property type="match status" value="1"/>
</dbReference>
<dbReference type="Gramene" id="CDY44793">
    <property type="protein sequence ID" value="CDY44793"/>
    <property type="gene ID" value="GSBRNA2T00080799001"/>
</dbReference>
<dbReference type="Proteomes" id="UP001295469">
    <property type="component" value="Chromosome C02"/>
</dbReference>
<dbReference type="Proteomes" id="UP000028999">
    <property type="component" value="Unassembled WGS sequence"/>
</dbReference>
<evidence type="ECO:0000256" key="2">
    <source>
        <dbReference type="ARBA" id="ARBA00023015"/>
    </source>
</evidence>
<dbReference type="GO" id="GO:0003677">
    <property type="term" value="F:DNA binding"/>
    <property type="evidence" value="ECO:0007669"/>
    <property type="project" value="UniProtKB-KW"/>
</dbReference>
<sequence>MGKTQLSPGFRFHPTDVELVRYYLKRKVLGKKLLVDAIAEVDIYKFEPSDLPDKSFIKSGDLKWHFFCPREKKYSTGVRANRATACGYWKTTGKEREVLCNGEVAGKIKTLVYHFGKSPRGKRTDWVMHEYRLEDKVLTQKNVPQDTYVLCVLFKKDGPGPRNGAQYGAPFKDEDWSDEDVPATNGPTILHGETSLVAASSSRDPTKDCFGGMVSESCVSEFVPATSDLPQLNGAANTPMSAAPLLDSNSTASLAPPTLEAPTNNYDDLYSMLDLFVDDDEFLRFSEPSNNEIGHDPNVYAPICLGEGEDIFSELPDFSNMQHNSMQRAPSCDLIENSELYLELQDLTAP</sequence>
<gene>
    <name evidence="8" type="primary">BnaC02g00940D</name>
    <name evidence="7" type="ORF">DARMORV10_C02P03800.1</name>
    <name evidence="8" type="ORF">GSBRNA2T00080799001</name>
</gene>
<proteinExistence type="predicted"/>
<dbReference type="Gene3D" id="2.170.150.80">
    <property type="entry name" value="NAC domain"/>
    <property type="match status" value="1"/>
</dbReference>
<dbReference type="OMA" id="NAPEYFQ"/>
<keyword evidence="4" id="KW-0804">Transcription</keyword>
<dbReference type="EMBL" id="HG994366">
    <property type="protein sequence ID" value="CAF1881486.1"/>
    <property type="molecule type" value="Genomic_DNA"/>
</dbReference>
<keyword evidence="2" id="KW-0805">Transcription regulation</keyword>
<dbReference type="GO" id="GO:0006355">
    <property type="term" value="P:regulation of DNA-templated transcription"/>
    <property type="evidence" value="ECO:0007669"/>
    <property type="project" value="InterPro"/>
</dbReference>
<dbReference type="PANTHER" id="PTHR31744:SF210">
    <property type="entry name" value="NAC DOMAIN-CONTAINING PROTEIN 86-LIKE"/>
    <property type="match status" value="1"/>
</dbReference>
<evidence type="ECO:0000256" key="3">
    <source>
        <dbReference type="ARBA" id="ARBA00023125"/>
    </source>
</evidence>
<dbReference type="SUPFAM" id="SSF101941">
    <property type="entry name" value="NAC domain"/>
    <property type="match status" value="1"/>
</dbReference>
<feature type="domain" description="NAC" evidence="6">
    <location>
        <begin position="6"/>
        <end position="156"/>
    </location>
</feature>
<evidence type="ECO:0000313" key="7">
    <source>
        <dbReference type="EMBL" id="CAF1881486.1"/>
    </source>
</evidence>
<dbReference type="InterPro" id="IPR003441">
    <property type="entry name" value="NAC-dom"/>
</dbReference>
<keyword evidence="3" id="KW-0238">DNA-binding</keyword>
<name>A0A078I6M6_BRANA</name>
<keyword evidence="5" id="KW-0539">Nucleus</keyword>
<accession>A0A078I6M6</accession>
<dbReference type="PROSITE" id="PS51005">
    <property type="entry name" value="NAC"/>
    <property type="match status" value="1"/>
</dbReference>
<dbReference type="EMBL" id="LK032601">
    <property type="protein sequence ID" value="CDY44793.1"/>
    <property type="molecule type" value="Genomic_DNA"/>
</dbReference>
<dbReference type="GO" id="GO:0005634">
    <property type="term" value="C:nucleus"/>
    <property type="evidence" value="ECO:0007669"/>
    <property type="project" value="UniProtKB-SubCell"/>
</dbReference>
<dbReference type="PaxDb" id="3708-A0A078I6M6"/>
<dbReference type="PANTHER" id="PTHR31744">
    <property type="entry name" value="PROTEIN CUP-SHAPED COTYLEDON 2-RELATED"/>
    <property type="match status" value="1"/>
</dbReference>
<organism evidence="8 9">
    <name type="scientific">Brassica napus</name>
    <name type="common">Rape</name>
    <dbReference type="NCBI Taxonomy" id="3708"/>
    <lineage>
        <taxon>Eukaryota</taxon>
        <taxon>Viridiplantae</taxon>
        <taxon>Streptophyta</taxon>
        <taxon>Embryophyta</taxon>
        <taxon>Tracheophyta</taxon>
        <taxon>Spermatophyta</taxon>
        <taxon>Magnoliopsida</taxon>
        <taxon>eudicotyledons</taxon>
        <taxon>Gunneridae</taxon>
        <taxon>Pentapetalae</taxon>
        <taxon>rosids</taxon>
        <taxon>malvids</taxon>
        <taxon>Brassicales</taxon>
        <taxon>Brassicaceae</taxon>
        <taxon>Brassiceae</taxon>
        <taxon>Brassica</taxon>
    </lineage>
</organism>
<evidence type="ECO:0000256" key="5">
    <source>
        <dbReference type="ARBA" id="ARBA00023242"/>
    </source>
</evidence>
<evidence type="ECO:0000313" key="8">
    <source>
        <dbReference type="EMBL" id="CDY44793.1"/>
    </source>
</evidence>
<reference evidence="8" key="2">
    <citation type="submission" date="2014-06" db="EMBL/GenBank/DDBJ databases">
        <authorList>
            <person name="Genoscope - CEA"/>
        </authorList>
    </citation>
    <scope>NUCLEOTIDE SEQUENCE</scope>
</reference>
<dbReference type="STRING" id="3708.A0A078I6M6"/>
<evidence type="ECO:0000313" key="9">
    <source>
        <dbReference type="Proteomes" id="UP000028999"/>
    </source>
</evidence>
<reference evidence="7" key="3">
    <citation type="submission" date="2021-01" db="EMBL/GenBank/DDBJ databases">
        <authorList>
            <consortium name="Genoscope - CEA"/>
            <person name="William W."/>
        </authorList>
    </citation>
    <scope>NUCLEOTIDE SEQUENCE</scope>
</reference>
<reference evidence="8 9" key="1">
    <citation type="journal article" date="2014" name="Science">
        <title>Plant genetics. Early allopolyploid evolution in the post-Neolithic Brassica napus oilseed genome.</title>
        <authorList>
            <person name="Chalhoub B."/>
            <person name="Denoeud F."/>
            <person name="Liu S."/>
            <person name="Parkin I.A."/>
            <person name="Tang H."/>
            <person name="Wang X."/>
            <person name="Chiquet J."/>
            <person name="Belcram H."/>
            <person name="Tong C."/>
            <person name="Samans B."/>
            <person name="Correa M."/>
            <person name="Da Silva C."/>
            <person name="Just J."/>
            <person name="Falentin C."/>
            <person name="Koh C.S."/>
            <person name="Le Clainche I."/>
            <person name="Bernard M."/>
            <person name="Bento P."/>
            <person name="Noel B."/>
            <person name="Labadie K."/>
            <person name="Alberti A."/>
            <person name="Charles M."/>
            <person name="Arnaud D."/>
            <person name="Guo H."/>
            <person name="Daviaud C."/>
            <person name="Alamery S."/>
            <person name="Jabbari K."/>
            <person name="Zhao M."/>
            <person name="Edger P.P."/>
            <person name="Chelaifa H."/>
            <person name="Tack D."/>
            <person name="Lassalle G."/>
            <person name="Mestiri I."/>
            <person name="Schnel N."/>
            <person name="Le Paslier M.C."/>
            <person name="Fan G."/>
            <person name="Renault V."/>
            <person name="Bayer P.E."/>
            <person name="Golicz A.A."/>
            <person name="Manoli S."/>
            <person name="Lee T.H."/>
            <person name="Thi V.H."/>
            <person name="Chalabi S."/>
            <person name="Hu Q."/>
            <person name="Fan C."/>
            <person name="Tollenaere R."/>
            <person name="Lu Y."/>
            <person name="Battail C."/>
            <person name="Shen J."/>
            <person name="Sidebottom C.H."/>
            <person name="Wang X."/>
            <person name="Canaguier A."/>
            <person name="Chauveau A."/>
            <person name="Berard A."/>
            <person name="Deniot G."/>
            <person name="Guan M."/>
            <person name="Liu Z."/>
            <person name="Sun F."/>
            <person name="Lim Y.P."/>
            <person name="Lyons E."/>
            <person name="Town C.D."/>
            <person name="Bancroft I."/>
            <person name="Wang X."/>
            <person name="Meng J."/>
            <person name="Ma J."/>
            <person name="Pires J.C."/>
            <person name="King G.J."/>
            <person name="Brunel D."/>
            <person name="Delourme R."/>
            <person name="Renard M."/>
            <person name="Aury J.M."/>
            <person name="Adams K.L."/>
            <person name="Batley J."/>
            <person name="Snowdon R.J."/>
            <person name="Tost J."/>
            <person name="Edwards D."/>
            <person name="Zhou Y."/>
            <person name="Hua W."/>
            <person name="Sharpe A.G."/>
            <person name="Paterson A.H."/>
            <person name="Guan C."/>
            <person name="Wincker P."/>
        </authorList>
    </citation>
    <scope>NUCLEOTIDE SEQUENCE [LARGE SCALE GENOMIC DNA]</scope>
    <source>
        <strain evidence="9">cv. Darmor-bzh</strain>
    </source>
</reference>
<evidence type="ECO:0000256" key="1">
    <source>
        <dbReference type="ARBA" id="ARBA00004123"/>
    </source>
</evidence>
<dbReference type="SMR" id="A0A078I6M6"/>
<evidence type="ECO:0000256" key="4">
    <source>
        <dbReference type="ARBA" id="ARBA00023163"/>
    </source>
</evidence>
<dbReference type="InterPro" id="IPR036093">
    <property type="entry name" value="NAC_dom_sf"/>
</dbReference>
<evidence type="ECO:0000259" key="6">
    <source>
        <dbReference type="PROSITE" id="PS51005"/>
    </source>
</evidence>
<protein>
    <submittedName>
        <fullName evidence="7">(rape) hypothetical protein</fullName>
    </submittedName>
    <submittedName>
        <fullName evidence="8">BnaC02g00940D protein</fullName>
    </submittedName>
</protein>
<dbReference type="AlphaFoldDB" id="A0A078I6M6"/>
<comment type="subcellular location">
    <subcellularLocation>
        <location evidence="1">Nucleus</location>
    </subcellularLocation>
</comment>
<dbReference type="FunFam" id="2.170.150.80:FF:000002">
    <property type="entry name" value="Nac domain-containing protein 86"/>
    <property type="match status" value="1"/>
</dbReference>
<keyword evidence="9" id="KW-1185">Reference proteome</keyword>